<accession>A0A6N2AHZ3</accession>
<evidence type="ECO:0008006" key="4">
    <source>
        <dbReference type="Google" id="ProtNLM"/>
    </source>
</evidence>
<dbReference type="EMBL" id="RXGB01032169">
    <property type="protein sequence ID" value="TMW81034.1"/>
    <property type="molecule type" value="Genomic_DNA"/>
</dbReference>
<feature type="signal peptide" evidence="2">
    <location>
        <begin position="1"/>
        <end position="26"/>
    </location>
</feature>
<comment type="caution">
    <text evidence="3">The sequence shown here is derived from an EMBL/GenBank/DDBJ whole genome shotgun (WGS) entry which is preliminary data.</text>
</comment>
<keyword evidence="2" id="KW-0732">Signal</keyword>
<reference evidence="3" key="1">
    <citation type="submission" date="2019-05" db="EMBL/GenBank/DDBJ databases">
        <title>The de novo reference genome and transcriptome assemblies of the wild tomato species Solanum chilense.</title>
        <authorList>
            <person name="Stam R."/>
            <person name="Nosenko T."/>
            <person name="Hoerger A.C."/>
            <person name="Stephan W."/>
            <person name="Seidel M.A."/>
            <person name="Kuhn J.M.M."/>
            <person name="Haberer G."/>
            <person name="Tellier A."/>
        </authorList>
    </citation>
    <scope>NUCLEOTIDE SEQUENCE</scope>
    <source>
        <tissue evidence="3">Mature leaves</tissue>
    </source>
</reference>
<dbReference type="AlphaFoldDB" id="A0A6N2AHZ3"/>
<keyword evidence="1" id="KW-1133">Transmembrane helix</keyword>
<feature type="chain" id="PRO_5026982888" description="NADH dehydrogenase subunit 5" evidence="2">
    <location>
        <begin position="27"/>
        <end position="65"/>
    </location>
</feature>
<protein>
    <recommendedName>
        <fullName evidence="4">NADH dehydrogenase subunit 5</fullName>
    </recommendedName>
</protein>
<keyword evidence="1" id="KW-0812">Transmembrane</keyword>
<evidence type="ECO:0000256" key="2">
    <source>
        <dbReference type="SAM" id="SignalP"/>
    </source>
</evidence>
<sequence length="65" mass="7273">SFNLLSFISPLLFLLLLSISIITSTSHMDSLKISNLHSSDSFEVIVLSSLIFFDYFLVFLSPTSN</sequence>
<proteinExistence type="predicted"/>
<gene>
    <name evidence="3" type="ORF">EJD97_012595</name>
</gene>
<keyword evidence="1" id="KW-0472">Membrane</keyword>
<feature type="non-terminal residue" evidence="3">
    <location>
        <position position="1"/>
    </location>
</feature>
<name>A0A6N2AHZ3_SOLCI</name>
<feature type="transmembrane region" description="Helical" evidence="1">
    <location>
        <begin position="44"/>
        <end position="61"/>
    </location>
</feature>
<feature type="non-terminal residue" evidence="3">
    <location>
        <position position="65"/>
    </location>
</feature>
<organism evidence="3">
    <name type="scientific">Solanum chilense</name>
    <name type="common">Tomato</name>
    <name type="synonym">Lycopersicon chilense</name>
    <dbReference type="NCBI Taxonomy" id="4083"/>
    <lineage>
        <taxon>Eukaryota</taxon>
        <taxon>Viridiplantae</taxon>
        <taxon>Streptophyta</taxon>
        <taxon>Embryophyta</taxon>
        <taxon>Tracheophyta</taxon>
        <taxon>Spermatophyta</taxon>
        <taxon>Magnoliopsida</taxon>
        <taxon>eudicotyledons</taxon>
        <taxon>Gunneridae</taxon>
        <taxon>Pentapetalae</taxon>
        <taxon>asterids</taxon>
        <taxon>lamiids</taxon>
        <taxon>Solanales</taxon>
        <taxon>Solanaceae</taxon>
        <taxon>Solanoideae</taxon>
        <taxon>Solaneae</taxon>
        <taxon>Solanum</taxon>
        <taxon>Solanum subgen. Lycopersicon</taxon>
    </lineage>
</organism>
<evidence type="ECO:0000313" key="3">
    <source>
        <dbReference type="EMBL" id="TMW81034.1"/>
    </source>
</evidence>
<evidence type="ECO:0000256" key="1">
    <source>
        <dbReference type="SAM" id="Phobius"/>
    </source>
</evidence>